<reference evidence="2 3" key="1">
    <citation type="submission" date="2019-06" db="EMBL/GenBank/DDBJ databases">
        <title>Sequencing the genomes of 1000 actinobacteria strains.</title>
        <authorList>
            <person name="Klenk H.-P."/>
        </authorList>
    </citation>
    <scope>NUCLEOTIDE SEQUENCE [LARGE SCALE GENOMIC DNA]</scope>
    <source>
        <strain evidence="2 3">DSM 46699</strain>
    </source>
</reference>
<dbReference type="AlphaFoldDB" id="A0A561V7A1"/>
<gene>
    <name evidence="2" type="ORF">FHU35_1196</name>
</gene>
<dbReference type="Proteomes" id="UP000316184">
    <property type="component" value="Unassembled WGS sequence"/>
</dbReference>
<feature type="compositionally biased region" description="Basic and acidic residues" evidence="1">
    <location>
        <begin position="1"/>
        <end position="22"/>
    </location>
</feature>
<dbReference type="EMBL" id="VIWX01000001">
    <property type="protein sequence ID" value="TWG07480.1"/>
    <property type="molecule type" value="Genomic_DNA"/>
</dbReference>
<dbReference type="RefSeq" id="WP_186459197.1">
    <property type="nucleotide sequence ID" value="NZ_VIWX01000001.1"/>
</dbReference>
<comment type="caution">
    <text evidence="2">The sequence shown here is derived from an EMBL/GenBank/DDBJ whole genome shotgun (WGS) entry which is preliminary data.</text>
</comment>
<keyword evidence="3" id="KW-1185">Reference proteome</keyword>
<feature type="region of interest" description="Disordered" evidence="1">
    <location>
        <begin position="79"/>
        <end position="106"/>
    </location>
</feature>
<feature type="region of interest" description="Disordered" evidence="1">
    <location>
        <begin position="1"/>
        <end position="24"/>
    </location>
</feature>
<evidence type="ECO:0000313" key="3">
    <source>
        <dbReference type="Proteomes" id="UP000316184"/>
    </source>
</evidence>
<feature type="compositionally biased region" description="Acidic residues" evidence="1">
    <location>
        <begin position="79"/>
        <end position="90"/>
    </location>
</feature>
<organism evidence="2 3">
    <name type="scientific">Saccharopolyspora dendranthemae</name>
    <dbReference type="NCBI Taxonomy" id="1181886"/>
    <lineage>
        <taxon>Bacteria</taxon>
        <taxon>Bacillati</taxon>
        <taxon>Actinomycetota</taxon>
        <taxon>Actinomycetes</taxon>
        <taxon>Pseudonocardiales</taxon>
        <taxon>Pseudonocardiaceae</taxon>
        <taxon>Saccharopolyspora</taxon>
    </lineage>
</organism>
<proteinExistence type="predicted"/>
<sequence length="276" mass="29722">MAGEIELSRKDEEPHAAEDERAGSNVIGGLLGLAGRVGRDVARTGIDLVRELPGGVEVQRQVQAVEKVVASGVRVWLDSVDERDQEEPDGDLTGNAAPEATDDEDADAQDGLREAMSELLFRSATASKAEAREHFYAAILRLITPDEARILAGLGDGAAYPVVHVAERAGIGGNSKFVMRNGSTVGRAVGVALHDEVPHYLTRLHALGLVEIGPELENMDDQYEILQTEARIREALRSARSTKAVRRSVRLSDLGARFWKRCDPTVLASPGDTLDG</sequence>
<evidence type="ECO:0000313" key="2">
    <source>
        <dbReference type="EMBL" id="TWG07480.1"/>
    </source>
</evidence>
<dbReference type="InterPro" id="IPR025506">
    <property type="entry name" value="Abi_alpha"/>
</dbReference>
<dbReference type="Gene3D" id="3.30.110.190">
    <property type="match status" value="1"/>
</dbReference>
<name>A0A561V7A1_9PSEU</name>
<evidence type="ECO:0000256" key="1">
    <source>
        <dbReference type="SAM" id="MobiDB-lite"/>
    </source>
</evidence>
<protein>
    <submittedName>
        <fullName evidence="2">Uncharacterized protein DUF4393</fullName>
    </submittedName>
</protein>
<accession>A0A561V7A1</accession>
<dbReference type="Pfam" id="PF14337">
    <property type="entry name" value="Abi_alpha"/>
    <property type="match status" value="1"/>
</dbReference>